<dbReference type="PANTHER" id="PTHR33710">
    <property type="entry name" value="BNAC02G09200D PROTEIN"/>
    <property type="match status" value="1"/>
</dbReference>
<dbReference type="EMBL" id="JANJYJ010000002">
    <property type="protein sequence ID" value="KAK3225806.1"/>
    <property type="molecule type" value="Genomic_DNA"/>
</dbReference>
<dbReference type="SUPFAM" id="SSF56219">
    <property type="entry name" value="DNase I-like"/>
    <property type="match status" value="1"/>
</dbReference>
<protein>
    <submittedName>
        <fullName evidence="1">Uncharacterized protein</fullName>
    </submittedName>
</protein>
<comment type="caution">
    <text evidence="1">The sequence shown here is derived from an EMBL/GenBank/DDBJ whole genome shotgun (WGS) entry which is preliminary data.</text>
</comment>
<keyword evidence="2" id="KW-1185">Reference proteome</keyword>
<reference evidence="1" key="1">
    <citation type="journal article" date="2023" name="Plant J.">
        <title>Genome sequences and population genomics provide insights into the demographic history, inbreeding, and mutation load of two 'living fossil' tree species of Dipteronia.</title>
        <authorList>
            <person name="Feng Y."/>
            <person name="Comes H.P."/>
            <person name="Chen J."/>
            <person name="Zhu S."/>
            <person name="Lu R."/>
            <person name="Zhang X."/>
            <person name="Li P."/>
            <person name="Qiu J."/>
            <person name="Olsen K.M."/>
            <person name="Qiu Y."/>
        </authorList>
    </citation>
    <scope>NUCLEOTIDE SEQUENCE</scope>
    <source>
        <strain evidence="1">NBL</strain>
    </source>
</reference>
<dbReference type="InterPro" id="IPR036691">
    <property type="entry name" value="Endo/exonu/phosph_ase_sf"/>
</dbReference>
<organism evidence="1 2">
    <name type="scientific">Dipteronia sinensis</name>
    <dbReference type="NCBI Taxonomy" id="43782"/>
    <lineage>
        <taxon>Eukaryota</taxon>
        <taxon>Viridiplantae</taxon>
        <taxon>Streptophyta</taxon>
        <taxon>Embryophyta</taxon>
        <taxon>Tracheophyta</taxon>
        <taxon>Spermatophyta</taxon>
        <taxon>Magnoliopsida</taxon>
        <taxon>eudicotyledons</taxon>
        <taxon>Gunneridae</taxon>
        <taxon>Pentapetalae</taxon>
        <taxon>rosids</taxon>
        <taxon>malvids</taxon>
        <taxon>Sapindales</taxon>
        <taxon>Sapindaceae</taxon>
        <taxon>Hippocastanoideae</taxon>
        <taxon>Acereae</taxon>
        <taxon>Dipteronia</taxon>
    </lineage>
</organism>
<dbReference type="Proteomes" id="UP001281410">
    <property type="component" value="Unassembled WGS sequence"/>
</dbReference>
<dbReference type="Gene3D" id="3.60.10.10">
    <property type="entry name" value="Endonuclease/exonuclease/phosphatase"/>
    <property type="match status" value="1"/>
</dbReference>
<gene>
    <name evidence="1" type="ORF">Dsin_005668</name>
</gene>
<accession>A0AAE0AWW3</accession>
<dbReference type="PANTHER" id="PTHR33710:SF77">
    <property type="entry name" value="DNASE I-LIKE SUPERFAMILY PROTEIN"/>
    <property type="match status" value="1"/>
</dbReference>
<name>A0AAE0AWW3_9ROSI</name>
<evidence type="ECO:0000313" key="1">
    <source>
        <dbReference type="EMBL" id="KAK3225806.1"/>
    </source>
</evidence>
<sequence>MCSSLHGTHWIVLGDFNVSRRVEESIGGCSKISCAIEEFNDCLQSSKLDELRFSGFLHTWCNKRSNSCIFKQLDRVLVNNDWHFKFANFEVIFLPPSISDHCPSVVKLGLQGIMKNLLFKIFHFLMDMADFLPLVKRFWLEQVHGTVLYKLCSKLRNLKQALKTLNNKEGD</sequence>
<dbReference type="AlphaFoldDB" id="A0AAE0AWW3"/>
<proteinExistence type="predicted"/>
<evidence type="ECO:0000313" key="2">
    <source>
        <dbReference type="Proteomes" id="UP001281410"/>
    </source>
</evidence>